<keyword evidence="2" id="KW-1185">Reference proteome</keyword>
<proteinExistence type="predicted"/>
<dbReference type="EMBL" id="JAUSVO010000003">
    <property type="protein sequence ID" value="MDQ0437968.1"/>
    <property type="molecule type" value="Genomic_DNA"/>
</dbReference>
<comment type="caution">
    <text evidence="1">The sequence shown here is derived from an EMBL/GenBank/DDBJ whole genome shotgun (WGS) entry which is preliminary data.</text>
</comment>
<organism evidence="1 2">
    <name type="scientific">Kaistia dalseonensis</name>
    <dbReference type="NCBI Taxonomy" id="410840"/>
    <lineage>
        <taxon>Bacteria</taxon>
        <taxon>Pseudomonadati</taxon>
        <taxon>Pseudomonadota</taxon>
        <taxon>Alphaproteobacteria</taxon>
        <taxon>Hyphomicrobiales</taxon>
        <taxon>Kaistiaceae</taxon>
        <taxon>Kaistia</taxon>
    </lineage>
</organism>
<dbReference type="RefSeq" id="WP_266348893.1">
    <property type="nucleotide sequence ID" value="NZ_JAPKNG010000003.1"/>
</dbReference>
<reference evidence="1 2" key="1">
    <citation type="submission" date="2023-07" db="EMBL/GenBank/DDBJ databases">
        <title>Genomic Encyclopedia of Type Strains, Phase IV (KMG-IV): sequencing the most valuable type-strain genomes for metagenomic binning, comparative biology and taxonomic classification.</title>
        <authorList>
            <person name="Goeker M."/>
        </authorList>
    </citation>
    <scope>NUCLEOTIDE SEQUENCE [LARGE SCALE GENOMIC DNA]</scope>
    <source>
        <strain evidence="1 2">B6-8</strain>
    </source>
</reference>
<evidence type="ECO:0000313" key="2">
    <source>
        <dbReference type="Proteomes" id="UP001241603"/>
    </source>
</evidence>
<gene>
    <name evidence="1" type="ORF">QO014_002360</name>
</gene>
<protein>
    <submittedName>
        <fullName evidence="1">Uncharacterized protein</fullName>
    </submittedName>
</protein>
<name>A0ABU0H7V0_9HYPH</name>
<evidence type="ECO:0000313" key="1">
    <source>
        <dbReference type="EMBL" id="MDQ0437968.1"/>
    </source>
</evidence>
<dbReference type="Proteomes" id="UP001241603">
    <property type="component" value="Unassembled WGS sequence"/>
</dbReference>
<sequence>MSSTPYDVDDLLEELRDMAASAASFMNEGNRPLGKVIAVPTCVPEETTEWEAAEVIVHYRDALKRIAAGEDPASGIAESALDFEPPASRLINGQQF</sequence>
<accession>A0ABU0H7V0</accession>